<comment type="catalytic activity">
    <reaction evidence="15">
        <text>a 3-O-[N-acetyl-alpha-neuraminyl-(2-&gt;3)-beta-D-galactosyl-(1-&gt;3)-N-acetyl-alpha-D-galactosaminyl]-L-threonyl-[protein] + CMP-N-acetyl-beta-neuraminate = a 3-O-{alpha-Neu5Ac-(2-&gt;3)-beta-D-Gal-(1-&gt;3)-[alpha-Neu5Ac-(2-&gt;6)]-alpha-D-GalNAc}-L-threonyl-[protein] + CMP + H(+)</text>
        <dbReference type="Rhea" id="RHEA:81659"/>
        <dbReference type="Rhea" id="RHEA-COMP:14417"/>
        <dbReference type="Rhea" id="RHEA-COMP:16763"/>
        <dbReference type="ChEBI" id="CHEBI:15378"/>
        <dbReference type="ChEBI" id="CHEBI:57812"/>
        <dbReference type="ChEBI" id="CHEBI:60377"/>
        <dbReference type="ChEBI" id="CHEBI:139598"/>
        <dbReference type="ChEBI" id="CHEBI:156398"/>
    </reaction>
    <physiologicalReaction direction="left-to-right" evidence="15">
        <dbReference type="Rhea" id="RHEA:81660"/>
    </physiologicalReaction>
</comment>
<keyword evidence="4 17" id="KW-0328">Glycosyltransferase</keyword>
<dbReference type="GO" id="GO:0001665">
    <property type="term" value="F:alpha-N-acetylgalactosaminide alpha-2,6-sialyltransferase activity"/>
    <property type="evidence" value="ECO:0007669"/>
    <property type="project" value="UniProtKB-EC"/>
</dbReference>
<protein>
    <recommendedName>
        <fullName evidence="14">alpha-N-acetylgalactosaminide alpha-2,6-sialyltransferase</fullName>
        <ecNumber evidence="14">2.4.3.3</ecNumber>
    </recommendedName>
</protein>
<dbReference type="EC" id="2.4.3.3" evidence="14"/>
<dbReference type="AlphaFoldDB" id="A0A6G1R884"/>
<organism evidence="17">
    <name type="scientific">Hypotaenidia okinawae</name>
    <dbReference type="NCBI Taxonomy" id="2861861"/>
    <lineage>
        <taxon>Eukaryota</taxon>
        <taxon>Metazoa</taxon>
        <taxon>Chordata</taxon>
        <taxon>Craniata</taxon>
        <taxon>Vertebrata</taxon>
        <taxon>Euteleostomi</taxon>
        <taxon>Archelosauria</taxon>
        <taxon>Archosauria</taxon>
        <taxon>Dinosauria</taxon>
        <taxon>Saurischia</taxon>
        <taxon>Theropoda</taxon>
        <taxon>Coelurosauria</taxon>
        <taxon>Aves</taxon>
        <taxon>Neognathae</taxon>
        <taxon>Neoaves</taxon>
        <taxon>Gruiformes</taxon>
        <taxon>Rallidae</taxon>
        <taxon>Hypotaenidia</taxon>
    </lineage>
</organism>
<evidence type="ECO:0000256" key="4">
    <source>
        <dbReference type="ARBA" id="ARBA00022676"/>
    </source>
</evidence>
<dbReference type="InterPro" id="IPR038578">
    <property type="entry name" value="GT29-like_sf"/>
</dbReference>
<evidence type="ECO:0000256" key="2">
    <source>
        <dbReference type="ARBA" id="ARBA00004922"/>
    </source>
</evidence>
<name>A0A6G1R884_9GRUI</name>
<keyword evidence="7" id="KW-0735">Signal-anchor</keyword>
<evidence type="ECO:0000256" key="5">
    <source>
        <dbReference type="ARBA" id="ARBA00022679"/>
    </source>
</evidence>
<dbReference type="InterPro" id="IPR001675">
    <property type="entry name" value="Glyco_trans_29"/>
</dbReference>
<evidence type="ECO:0000256" key="10">
    <source>
        <dbReference type="ARBA" id="ARBA00023136"/>
    </source>
</evidence>
<evidence type="ECO:0000256" key="16">
    <source>
        <dbReference type="ARBA" id="ARBA00052285"/>
    </source>
</evidence>
<keyword evidence="12" id="KW-0325">Glycoprotein</keyword>
<evidence type="ECO:0000256" key="3">
    <source>
        <dbReference type="ARBA" id="ARBA00006003"/>
    </source>
</evidence>
<comment type="similarity">
    <text evidence="3">Belongs to the glycosyltransferase 29 family.</text>
</comment>
<dbReference type="EMBL" id="ICPP01002039">
    <property type="protein sequence ID" value="LAC34683.1"/>
    <property type="molecule type" value="Transcribed_RNA"/>
</dbReference>
<comment type="catalytic activity">
    <reaction evidence="16">
        <text>a 3-O-[N-acetyl-alpha-D-galactosaminyl]-L-threonyl-[protein] + CMP-N-acetyl-beta-neuraminate = a 3-O-[N-acetyl-alpha-neuraminosyl-(2-&gt;6)-N-acetyl-alpha-D-galactosaminyl]-L-threonyl-[protein] + CMP + H(+)</text>
        <dbReference type="Rhea" id="RHEA:81643"/>
        <dbReference type="Rhea" id="RHEA-COMP:11689"/>
        <dbReference type="Rhea" id="RHEA-COMP:19720"/>
        <dbReference type="ChEBI" id="CHEBI:15378"/>
        <dbReference type="ChEBI" id="CHEBI:57812"/>
        <dbReference type="ChEBI" id="CHEBI:60377"/>
        <dbReference type="ChEBI" id="CHEBI:87075"/>
        <dbReference type="ChEBI" id="CHEBI:231970"/>
    </reaction>
    <physiologicalReaction direction="left-to-right" evidence="16">
        <dbReference type="Rhea" id="RHEA:81644"/>
    </physiologicalReaction>
</comment>
<evidence type="ECO:0000256" key="15">
    <source>
        <dbReference type="ARBA" id="ARBA00050664"/>
    </source>
</evidence>
<evidence type="ECO:0000313" key="17">
    <source>
        <dbReference type="EMBL" id="LAC34683.1"/>
    </source>
</evidence>
<dbReference type="PANTHER" id="PTHR45941:SF1">
    <property type="entry name" value="ALPHA-N-ACETYLGALACTOSAMINIDE ALPHA-2,6-SIALYLTRANSFERASE 1"/>
    <property type="match status" value="1"/>
</dbReference>
<keyword evidence="8" id="KW-1133">Transmembrane helix</keyword>
<keyword evidence="11" id="KW-1015">Disulfide bond</keyword>
<keyword evidence="5 17" id="KW-0808">Transferase</keyword>
<reference evidence="17" key="2">
    <citation type="submission" date="2020-03" db="EMBL/GenBank/DDBJ databases">
        <authorList>
            <consortium name="Environmental Genome Science Research Promotion Project"/>
            <person name="Nakajima N."/>
            <person name="Onuma M."/>
            <person name="Endoh D."/>
        </authorList>
    </citation>
    <scope>NUCLEOTIDE SEQUENCE</scope>
</reference>
<evidence type="ECO:0000256" key="12">
    <source>
        <dbReference type="ARBA" id="ARBA00023180"/>
    </source>
</evidence>
<dbReference type="PANTHER" id="PTHR45941">
    <property type="entry name" value="ALPHA-N-ACETYLGALACTOSAMINIDE ALPHA-2,6-SIALYLTRANSFERASE 2-LIKE-RELATED"/>
    <property type="match status" value="1"/>
</dbReference>
<dbReference type="GO" id="GO:0009312">
    <property type="term" value="P:oligosaccharide biosynthetic process"/>
    <property type="evidence" value="ECO:0007669"/>
    <property type="project" value="TreeGrafter"/>
</dbReference>
<comment type="pathway">
    <text evidence="2">Protein modification; protein glycosylation.</text>
</comment>
<reference evidence="17" key="1">
    <citation type="submission" date="2020-03" db="EMBL/GenBank/DDBJ databases">
        <title>Okinawa Rail whole genome shotgun sequence.</title>
        <authorList>
            <person name="Nakajima N."/>
            <person name="Onuma M."/>
            <person name="Endoh D."/>
        </authorList>
    </citation>
    <scope>NUCLEOTIDE SEQUENCE</scope>
</reference>
<comment type="subcellular location">
    <subcellularLocation>
        <location evidence="1">Golgi apparatus membrane</location>
        <topology evidence="1">Single-pass type II membrane protein</topology>
    </subcellularLocation>
</comment>
<evidence type="ECO:0000256" key="7">
    <source>
        <dbReference type="ARBA" id="ARBA00022968"/>
    </source>
</evidence>
<evidence type="ECO:0000256" key="11">
    <source>
        <dbReference type="ARBA" id="ARBA00023157"/>
    </source>
</evidence>
<dbReference type="Gene3D" id="3.90.1480.20">
    <property type="entry name" value="Glycosyl transferase family 29"/>
    <property type="match status" value="1"/>
</dbReference>
<evidence type="ECO:0000256" key="14">
    <source>
        <dbReference type="ARBA" id="ARBA00039109"/>
    </source>
</evidence>
<keyword evidence="10" id="KW-0472">Membrane</keyword>
<dbReference type="Pfam" id="PF00777">
    <property type="entry name" value="Glyco_transf_29"/>
    <property type="match status" value="1"/>
</dbReference>
<evidence type="ECO:0000256" key="6">
    <source>
        <dbReference type="ARBA" id="ARBA00022692"/>
    </source>
</evidence>
<keyword evidence="6" id="KW-0812">Transmembrane</keyword>
<dbReference type="GO" id="GO:0000139">
    <property type="term" value="C:Golgi membrane"/>
    <property type="evidence" value="ECO:0007669"/>
    <property type="project" value="UniProtKB-SubCell"/>
</dbReference>
<comment type="catalytic activity">
    <reaction evidence="13">
        <text>a beta-D-galactosyl-(1-&gt;3)-N-acetyl-alpha-D-galactosaminyl derivative + CMP-N-acetyl-beta-neuraminate = a beta-D-galactosyl-(1-&gt;3)-[N-acetyl-alpha-neuraminyl-(2-&gt;6)]-N-acetyl-alpha-D-galactosaminyl derivative + CMP + H(+)</text>
        <dbReference type="Rhea" id="RHEA:11136"/>
        <dbReference type="ChEBI" id="CHEBI:15378"/>
        <dbReference type="ChEBI" id="CHEBI:57812"/>
        <dbReference type="ChEBI" id="CHEBI:60377"/>
        <dbReference type="ChEBI" id="CHEBI:133470"/>
        <dbReference type="ChEBI" id="CHEBI:140764"/>
        <dbReference type="EC" id="2.4.3.3"/>
    </reaction>
    <physiologicalReaction direction="left-to-right" evidence="13">
        <dbReference type="Rhea" id="RHEA:11137"/>
    </physiologicalReaction>
</comment>
<evidence type="ECO:0000256" key="13">
    <source>
        <dbReference type="ARBA" id="ARBA00036348"/>
    </source>
</evidence>
<keyword evidence="9" id="KW-0333">Golgi apparatus</keyword>
<evidence type="ECO:0000256" key="9">
    <source>
        <dbReference type="ARBA" id="ARBA00023034"/>
    </source>
</evidence>
<accession>A0A6G1R884</accession>
<evidence type="ECO:0000256" key="1">
    <source>
        <dbReference type="ARBA" id="ARBA00004323"/>
    </source>
</evidence>
<evidence type="ECO:0000256" key="8">
    <source>
        <dbReference type="ARBA" id="ARBA00022989"/>
    </source>
</evidence>
<proteinExistence type="inferred from homology"/>
<sequence length="157" mass="19047">MKKTWEQKPPFMDSQPTPWCPLSRSWEAEGSAASHGEKHKPRDRFGQDFAVDKYMVIHPDFLRYMKNRFLKSETLQKPYWRLYRPTTGAFLLLTALHLCDRVSAYGYITEGHQKYSDHYYDKDWKCLIFYTNHDFNLEKKVWKRLHDENIMKLYQRS</sequence>